<accession>A0A396SA58</accession>
<proteinExistence type="predicted"/>
<evidence type="ECO:0000259" key="1">
    <source>
        <dbReference type="Pfam" id="PF13643"/>
    </source>
</evidence>
<name>A0A396SA58_9BACL</name>
<feature type="domain" description="DUF4145" evidence="1">
    <location>
        <begin position="128"/>
        <end position="209"/>
    </location>
</feature>
<keyword evidence="3" id="KW-1185">Reference proteome</keyword>
<gene>
    <name evidence="2" type="ORF">D1B33_04790</name>
</gene>
<protein>
    <submittedName>
        <fullName evidence="2">DUF4145 domain-containing protein</fullName>
    </submittedName>
</protein>
<dbReference type="EMBL" id="QWEI01000002">
    <property type="protein sequence ID" value="RHW38208.1"/>
    <property type="molecule type" value="Genomic_DNA"/>
</dbReference>
<reference evidence="2 3" key="1">
    <citation type="submission" date="2018-08" db="EMBL/GenBank/DDBJ databases">
        <title>Lysinibacillus sp. YLB-03 draft genome sequence.</title>
        <authorList>
            <person name="Yu L."/>
        </authorList>
    </citation>
    <scope>NUCLEOTIDE SEQUENCE [LARGE SCALE GENOMIC DNA]</scope>
    <source>
        <strain evidence="2 3">YLB-03</strain>
    </source>
</reference>
<dbReference type="AlphaFoldDB" id="A0A396SA58"/>
<sequence length="256" mass="29944">MNDMQQIPSEHLPSFHRDAFHCPRCKVLVPQKWYKLERSYPHNENVELVEVNLKSENRKPIGGPMGGIRNPDGSEPNFHFDWHLELSYCTHCHNYTIWENKKIIFPYTTELPQPHEDMLEDVRGIYIEAMNVFKHSPRAAAALLRLAIELMIPQLEDYQIKKSSINNMIGELVQKDIPEHVQQGLDSIRVYGNEGIHPGEIDLTDDESIVLFLFELINIMVEELITKKKKIKSFYENLPQGKLQGIFQRDKRKQEK</sequence>
<organism evidence="2 3">
    <name type="scientific">Ureibacillus yapensis</name>
    <dbReference type="NCBI Taxonomy" id="2304605"/>
    <lineage>
        <taxon>Bacteria</taxon>
        <taxon>Bacillati</taxon>
        <taxon>Bacillota</taxon>
        <taxon>Bacilli</taxon>
        <taxon>Bacillales</taxon>
        <taxon>Caryophanaceae</taxon>
        <taxon>Ureibacillus</taxon>
    </lineage>
</organism>
<dbReference type="Pfam" id="PF13643">
    <property type="entry name" value="DUF4145"/>
    <property type="match status" value="1"/>
</dbReference>
<dbReference type="Proteomes" id="UP000265692">
    <property type="component" value="Unassembled WGS sequence"/>
</dbReference>
<evidence type="ECO:0000313" key="3">
    <source>
        <dbReference type="Proteomes" id="UP000265692"/>
    </source>
</evidence>
<evidence type="ECO:0000313" key="2">
    <source>
        <dbReference type="EMBL" id="RHW38208.1"/>
    </source>
</evidence>
<dbReference type="InterPro" id="IPR025285">
    <property type="entry name" value="DUF4145"/>
</dbReference>
<comment type="caution">
    <text evidence="2">The sequence shown here is derived from an EMBL/GenBank/DDBJ whole genome shotgun (WGS) entry which is preliminary data.</text>
</comment>